<proteinExistence type="predicted"/>
<dbReference type="Gene3D" id="3.60.40.10">
    <property type="entry name" value="PPM-type phosphatase domain"/>
    <property type="match status" value="1"/>
</dbReference>
<evidence type="ECO:0000313" key="2">
    <source>
        <dbReference type="Proteomes" id="UP000233551"/>
    </source>
</evidence>
<comment type="caution">
    <text evidence="1">The sequence shown here is derived from an EMBL/GenBank/DDBJ whole genome shotgun (WGS) entry which is preliminary data.</text>
</comment>
<dbReference type="SUPFAM" id="SSF81606">
    <property type="entry name" value="PP2C-like"/>
    <property type="match status" value="1"/>
</dbReference>
<dbReference type="STRING" id="22663.A0A2I0LC34"/>
<sequence length="74" mass="8210">MEDDVVVQLDGLEGFTFIAVFDGHGGFSVVNFLRLEAIPEEDESSSTAIVMFLGNDSLIISHVGVHVWYMFFPD</sequence>
<keyword evidence="2" id="KW-1185">Reference proteome</keyword>
<name>A0A2I0LC34_PUNGR</name>
<dbReference type="InterPro" id="IPR000222">
    <property type="entry name" value="PP2C_BS"/>
</dbReference>
<protein>
    <recommendedName>
        <fullName evidence="3">Protein-serine/threonine phosphatase</fullName>
    </recommendedName>
</protein>
<evidence type="ECO:0000313" key="1">
    <source>
        <dbReference type="EMBL" id="PKI78231.1"/>
    </source>
</evidence>
<dbReference type="PROSITE" id="PS01032">
    <property type="entry name" value="PPM_1"/>
    <property type="match status" value="1"/>
</dbReference>
<organism evidence="1 2">
    <name type="scientific">Punica granatum</name>
    <name type="common">Pomegranate</name>
    <dbReference type="NCBI Taxonomy" id="22663"/>
    <lineage>
        <taxon>Eukaryota</taxon>
        <taxon>Viridiplantae</taxon>
        <taxon>Streptophyta</taxon>
        <taxon>Embryophyta</taxon>
        <taxon>Tracheophyta</taxon>
        <taxon>Spermatophyta</taxon>
        <taxon>Magnoliopsida</taxon>
        <taxon>eudicotyledons</taxon>
        <taxon>Gunneridae</taxon>
        <taxon>Pentapetalae</taxon>
        <taxon>rosids</taxon>
        <taxon>malvids</taxon>
        <taxon>Myrtales</taxon>
        <taxon>Lythraceae</taxon>
        <taxon>Punica</taxon>
    </lineage>
</organism>
<dbReference type="Proteomes" id="UP000233551">
    <property type="component" value="Unassembled WGS sequence"/>
</dbReference>
<accession>A0A2I0LC34</accession>
<dbReference type="AlphaFoldDB" id="A0A2I0LC34"/>
<dbReference type="GO" id="GO:0043169">
    <property type="term" value="F:cation binding"/>
    <property type="evidence" value="ECO:0007669"/>
    <property type="project" value="InterPro"/>
</dbReference>
<dbReference type="EMBL" id="PGOL01000058">
    <property type="protein sequence ID" value="PKI78231.1"/>
    <property type="molecule type" value="Genomic_DNA"/>
</dbReference>
<gene>
    <name evidence="1" type="ORF">CRG98_001402</name>
</gene>
<reference evidence="1 2" key="1">
    <citation type="submission" date="2017-11" db="EMBL/GenBank/DDBJ databases">
        <title>De-novo sequencing of pomegranate (Punica granatum L.) genome.</title>
        <authorList>
            <person name="Akparov Z."/>
            <person name="Amiraslanov A."/>
            <person name="Hajiyeva S."/>
            <person name="Abbasov M."/>
            <person name="Kaur K."/>
            <person name="Hamwieh A."/>
            <person name="Solovyev V."/>
            <person name="Salamov A."/>
            <person name="Braich B."/>
            <person name="Kosarev P."/>
            <person name="Mahmoud A."/>
            <person name="Hajiyev E."/>
            <person name="Babayeva S."/>
            <person name="Izzatullayeva V."/>
            <person name="Mammadov A."/>
            <person name="Mammadov A."/>
            <person name="Sharifova S."/>
            <person name="Ojaghi J."/>
            <person name="Eynullazada K."/>
            <person name="Bayramov B."/>
            <person name="Abdulazimova A."/>
            <person name="Shahmuradov I."/>
        </authorList>
    </citation>
    <scope>NUCLEOTIDE SEQUENCE [LARGE SCALE GENOMIC DNA]</scope>
    <source>
        <strain evidence="2">cv. AG2017</strain>
        <tissue evidence="1">Leaf</tissue>
    </source>
</reference>
<evidence type="ECO:0008006" key="3">
    <source>
        <dbReference type="Google" id="ProtNLM"/>
    </source>
</evidence>
<dbReference type="InterPro" id="IPR036457">
    <property type="entry name" value="PPM-type-like_dom_sf"/>
</dbReference>